<evidence type="ECO:0000256" key="2">
    <source>
        <dbReference type="SAM" id="SignalP"/>
    </source>
</evidence>
<keyword evidence="4" id="KW-1185">Reference proteome</keyword>
<dbReference type="OMA" id="ATEYYAM"/>
<dbReference type="RefSeq" id="XP_008075107.1">
    <property type="nucleotide sequence ID" value="XM_008076916.1"/>
</dbReference>
<evidence type="ECO:0000313" key="4">
    <source>
        <dbReference type="Proteomes" id="UP000011081"/>
    </source>
</evidence>
<keyword evidence="2" id="KW-0732">Signal</keyword>
<feature type="chain" id="PRO_5003960213" description="Ricin B lectin domain-containing protein" evidence="2">
    <location>
        <begin position="28"/>
        <end position="353"/>
    </location>
</feature>
<dbReference type="Gene3D" id="2.80.10.50">
    <property type="match status" value="1"/>
</dbReference>
<accession>L2GRZ1</accession>
<dbReference type="HOGENOM" id="CLU_067406_0_0_1"/>
<name>L2GRZ1_VAVCU</name>
<dbReference type="VEuPathDB" id="MicrosporidiaDB:VCUG_02094"/>
<dbReference type="GeneID" id="19879961"/>
<dbReference type="SUPFAM" id="SSF50370">
    <property type="entry name" value="Ricin B-like lectins"/>
    <property type="match status" value="1"/>
</dbReference>
<feature type="region of interest" description="Disordered" evidence="1">
    <location>
        <begin position="331"/>
        <end position="353"/>
    </location>
</feature>
<dbReference type="InterPro" id="IPR035992">
    <property type="entry name" value="Ricin_B-like_lectins"/>
</dbReference>
<gene>
    <name evidence="3" type="ORF">VCUG_02094</name>
</gene>
<sequence length="353" mass="38302">MSLKGECFSSAMFVPLILLTGPVLIRAQPYKIKNPATDMYMGLEGKYPTWLPLEKSNTFSEKPSKTDGRVIIEVKELSGKVWDIEGSVANLIFYPEHGNHNQRFLVEQADDGIVRFLNGDKCITFVESDNRFEKLPCQEGSENQEFYMADENGVAIGVPPADEEDGADQSKSLEMALRAYLKAGGEAGGSSALAAATGAFWGMGGAMGVMGVNADDAFLMAIRKYLQSVGVTNASQMNASKGLAEMARVHPVATEYYAMQSPVNPTASSSMSTTSYSGGLSPGMGMVNKHMTSGPLSFSFSSYERPHSSTEMNLYHKPLLLNLYAMMGMGRGSRPSRQSSKSSIFSSGRSWRF</sequence>
<feature type="signal peptide" evidence="2">
    <location>
        <begin position="1"/>
        <end position="27"/>
    </location>
</feature>
<organism evidence="3 4">
    <name type="scientific">Vavraia culicis (isolate floridensis)</name>
    <name type="common">Microsporidian parasite</name>
    <dbReference type="NCBI Taxonomy" id="948595"/>
    <lineage>
        <taxon>Eukaryota</taxon>
        <taxon>Fungi</taxon>
        <taxon>Fungi incertae sedis</taxon>
        <taxon>Microsporidia</taxon>
        <taxon>Pleistophoridae</taxon>
        <taxon>Vavraia</taxon>
    </lineage>
</organism>
<feature type="compositionally biased region" description="Low complexity" evidence="1">
    <location>
        <begin position="332"/>
        <end position="353"/>
    </location>
</feature>
<reference evidence="4" key="1">
    <citation type="submission" date="2011-03" db="EMBL/GenBank/DDBJ databases">
        <title>The genome sequence of Vavraia culicis strain floridensis.</title>
        <authorList>
            <consortium name="The Broad Institute Genome Sequencing Platform"/>
            <person name="Cuomo C."/>
            <person name="Becnel J."/>
            <person name="Sanscrainte N."/>
            <person name="Young S.K."/>
            <person name="Zeng Q."/>
            <person name="Gargeya S."/>
            <person name="Fitzgerald M."/>
            <person name="Haas B."/>
            <person name="Abouelleil A."/>
            <person name="Alvarado L."/>
            <person name="Arachchi H.M."/>
            <person name="Berlin A."/>
            <person name="Chapman S.B."/>
            <person name="Gearin G."/>
            <person name="Goldberg J."/>
            <person name="Griggs A."/>
            <person name="Gujja S."/>
            <person name="Hansen M."/>
            <person name="Heiman D."/>
            <person name="Howarth C."/>
            <person name="Larimer J."/>
            <person name="Lui A."/>
            <person name="MacDonald P.J.P."/>
            <person name="McCowen C."/>
            <person name="Montmayeur A."/>
            <person name="Murphy C."/>
            <person name="Neiman D."/>
            <person name="Pearson M."/>
            <person name="Priest M."/>
            <person name="Roberts A."/>
            <person name="Saif S."/>
            <person name="Shea T."/>
            <person name="Sisk P."/>
            <person name="Stolte C."/>
            <person name="Sykes S."/>
            <person name="Wortman J."/>
            <person name="Nusbaum C."/>
            <person name="Birren B."/>
        </authorList>
    </citation>
    <scope>NUCLEOTIDE SEQUENCE [LARGE SCALE GENOMIC DNA]</scope>
    <source>
        <strain evidence="4">floridensis</strain>
    </source>
</reference>
<protein>
    <recommendedName>
        <fullName evidence="5">Ricin B lectin domain-containing protein</fullName>
    </recommendedName>
</protein>
<proteinExistence type="predicted"/>
<evidence type="ECO:0000313" key="3">
    <source>
        <dbReference type="EMBL" id="ELA46416.1"/>
    </source>
</evidence>
<evidence type="ECO:0000256" key="1">
    <source>
        <dbReference type="SAM" id="MobiDB-lite"/>
    </source>
</evidence>
<dbReference type="AlphaFoldDB" id="L2GRZ1"/>
<dbReference type="OrthoDB" id="10470995at2759"/>
<evidence type="ECO:0008006" key="5">
    <source>
        <dbReference type="Google" id="ProtNLM"/>
    </source>
</evidence>
<dbReference type="InParanoid" id="L2GRZ1"/>
<dbReference type="Proteomes" id="UP000011081">
    <property type="component" value="Unassembled WGS sequence"/>
</dbReference>
<dbReference type="EMBL" id="GL877446">
    <property type="protein sequence ID" value="ELA46416.1"/>
    <property type="molecule type" value="Genomic_DNA"/>
</dbReference>